<dbReference type="PATRIC" id="fig|1131935.3.peg.5340"/>
<feature type="transmembrane region" description="Helical" evidence="1">
    <location>
        <begin position="216"/>
        <end position="239"/>
    </location>
</feature>
<keyword evidence="1" id="KW-0812">Transmembrane</keyword>
<evidence type="ECO:0000313" key="4">
    <source>
        <dbReference type="Proteomes" id="UP000003900"/>
    </source>
</evidence>
<dbReference type="RefSeq" id="WP_006679616.1">
    <property type="nucleotide sequence ID" value="NZ_AHKH01000141.1"/>
</dbReference>
<dbReference type="Pfam" id="PF19701">
    <property type="entry name" value="DUF6199"/>
    <property type="match status" value="1"/>
</dbReference>
<dbReference type="STRING" id="1131935.PDENDC454_25706"/>
<evidence type="ECO:0000259" key="2">
    <source>
        <dbReference type="Pfam" id="PF19701"/>
    </source>
</evidence>
<gene>
    <name evidence="3" type="ORF">PDENDC454_25706</name>
</gene>
<proteinExistence type="predicted"/>
<organism evidence="3 4">
    <name type="scientific">Paenibacillus dendritiformis C454</name>
    <dbReference type="NCBI Taxonomy" id="1131935"/>
    <lineage>
        <taxon>Bacteria</taxon>
        <taxon>Bacillati</taxon>
        <taxon>Bacillota</taxon>
        <taxon>Bacilli</taxon>
        <taxon>Bacillales</taxon>
        <taxon>Paenibacillaceae</taxon>
        <taxon>Paenibacillus</taxon>
    </lineage>
</organism>
<dbReference type="EMBL" id="AHKH01000141">
    <property type="protein sequence ID" value="EHQ59354.1"/>
    <property type="molecule type" value="Genomic_DNA"/>
</dbReference>
<evidence type="ECO:0000313" key="3">
    <source>
        <dbReference type="EMBL" id="EHQ59354.1"/>
    </source>
</evidence>
<keyword evidence="1" id="KW-1133">Transmembrane helix</keyword>
<dbReference type="Proteomes" id="UP000003900">
    <property type="component" value="Unassembled WGS sequence"/>
</dbReference>
<protein>
    <recommendedName>
        <fullName evidence="2">DUF6199 domain-containing protein</fullName>
    </recommendedName>
</protein>
<keyword evidence="4" id="KW-1185">Reference proteome</keyword>
<keyword evidence="1" id="KW-0472">Membrane</keyword>
<comment type="caution">
    <text evidence="3">The sequence shown here is derived from an EMBL/GenBank/DDBJ whole genome shotgun (WGS) entry which is preliminary data.</text>
</comment>
<feature type="transmembrane region" description="Helical" evidence="1">
    <location>
        <begin position="14"/>
        <end position="35"/>
    </location>
</feature>
<sequence>MKAGTETQRRRGRYGMIAILIAAGIGVFIWGALYIHTPVFYVNGDKYVKKSEDEHGLLYETRGAGPAIAVSGPPEAKSVHIGDYLYKVSVESESDSYRGSIYRIDYPDQSRIVGTYDRGSGLFYRQTHNGYEPLYPDVGPYVGGKPLEPVNWDKLKAGVIMKMAYESNQSTQGKPLYYYFGFVVILIGLAGFCCPEAAFYLSYPLWVENPKPSDDYIIAAKAGAVLAVLFGFFVILRALGISS</sequence>
<feature type="transmembrane region" description="Helical" evidence="1">
    <location>
        <begin position="176"/>
        <end position="201"/>
    </location>
</feature>
<evidence type="ECO:0000256" key="1">
    <source>
        <dbReference type="SAM" id="Phobius"/>
    </source>
</evidence>
<name>H3SNJ1_9BACL</name>
<reference evidence="3 4" key="1">
    <citation type="journal article" date="2012" name="J. Bacteriol.">
        <title>Genome Sequence of the Pattern-Forming Social Bacterium Paenibacillus dendritiformis C454 Chiral Morphotype.</title>
        <authorList>
            <person name="Sirota-Madi A."/>
            <person name="Olender T."/>
            <person name="Helman Y."/>
            <person name="Brainis I."/>
            <person name="Finkelshtein A."/>
            <person name="Roth D."/>
            <person name="Hagai E."/>
            <person name="Leshkowitz D."/>
            <person name="Brodsky L."/>
            <person name="Galatenko V."/>
            <person name="Nikolaev V."/>
            <person name="Gutnick D.L."/>
            <person name="Lancet D."/>
            <person name="Ben-Jacob E."/>
        </authorList>
    </citation>
    <scope>NUCLEOTIDE SEQUENCE [LARGE SCALE GENOMIC DNA]</scope>
    <source>
        <strain evidence="3 4">C454</strain>
    </source>
</reference>
<feature type="domain" description="DUF6199" evidence="2">
    <location>
        <begin position="180"/>
        <end position="236"/>
    </location>
</feature>
<dbReference type="AlphaFoldDB" id="H3SNJ1"/>
<dbReference type="InterPro" id="IPR045679">
    <property type="entry name" value="DUF6199"/>
</dbReference>
<accession>H3SNJ1</accession>